<name>A0AAV1K5I4_9NEOP</name>
<dbReference type="AlphaFoldDB" id="A0AAV1K5I4"/>
<keyword evidence="3" id="KW-1185">Reference proteome</keyword>
<feature type="compositionally biased region" description="Basic residues" evidence="1">
    <location>
        <begin position="1"/>
        <end position="12"/>
    </location>
</feature>
<organism evidence="2 3">
    <name type="scientific">Leptosia nina</name>
    <dbReference type="NCBI Taxonomy" id="320188"/>
    <lineage>
        <taxon>Eukaryota</taxon>
        <taxon>Metazoa</taxon>
        <taxon>Ecdysozoa</taxon>
        <taxon>Arthropoda</taxon>
        <taxon>Hexapoda</taxon>
        <taxon>Insecta</taxon>
        <taxon>Pterygota</taxon>
        <taxon>Neoptera</taxon>
        <taxon>Endopterygota</taxon>
        <taxon>Lepidoptera</taxon>
        <taxon>Glossata</taxon>
        <taxon>Ditrysia</taxon>
        <taxon>Papilionoidea</taxon>
        <taxon>Pieridae</taxon>
        <taxon>Pierinae</taxon>
        <taxon>Leptosia</taxon>
    </lineage>
</organism>
<dbReference type="Proteomes" id="UP001497472">
    <property type="component" value="Unassembled WGS sequence"/>
</dbReference>
<proteinExistence type="predicted"/>
<comment type="caution">
    <text evidence="2">The sequence shown here is derived from an EMBL/GenBank/DDBJ whole genome shotgun (WGS) entry which is preliminary data.</text>
</comment>
<protein>
    <submittedName>
        <fullName evidence="2">Uncharacterized protein</fullName>
    </submittedName>
</protein>
<feature type="region of interest" description="Disordered" evidence="1">
    <location>
        <begin position="1"/>
        <end position="20"/>
    </location>
</feature>
<evidence type="ECO:0000313" key="3">
    <source>
        <dbReference type="Proteomes" id="UP001497472"/>
    </source>
</evidence>
<evidence type="ECO:0000313" key="2">
    <source>
        <dbReference type="EMBL" id="CAK1555687.1"/>
    </source>
</evidence>
<reference evidence="2 3" key="1">
    <citation type="submission" date="2023-11" db="EMBL/GenBank/DDBJ databases">
        <authorList>
            <person name="Okamura Y."/>
        </authorList>
    </citation>
    <scope>NUCLEOTIDE SEQUENCE [LARGE SCALE GENOMIC DNA]</scope>
</reference>
<evidence type="ECO:0000256" key="1">
    <source>
        <dbReference type="SAM" id="MobiDB-lite"/>
    </source>
</evidence>
<gene>
    <name evidence="2" type="ORF">LNINA_LOCUS14483</name>
</gene>
<accession>A0AAV1K5I4</accession>
<dbReference type="EMBL" id="CAVLEF010000280">
    <property type="protein sequence ID" value="CAK1555687.1"/>
    <property type="molecule type" value="Genomic_DNA"/>
</dbReference>
<sequence>MASRGSKRRRRAGGAGRGVMARALAWTSHTALRDRVTRSPPKAQGGLRHFSENAINIVAVKSAEKALQRRSALIAVARNKRESRERTMQQQTASIRGAVTHRRQPELNADAVRCRPSRGFLLLSGRAYAQRSYNGSMTPAHSLQETLQIQKHILNDSADSGSNRTLKGLKDLHLGIRLPG</sequence>